<evidence type="ECO:0000313" key="2">
    <source>
        <dbReference type="Proteomes" id="UP000183639"/>
    </source>
</evidence>
<dbReference type="AlphaFoldDB" id="A0A1I3E6L8"/>
<sequence length="177" mass="20642">MIEPWYWLQEDTSVHHVIQATELTGRKYPPIMRGDCFLRLEDTVTHYARKEPMFMPDFLFAPTFMLENAMFELWQQLQPELRGKSVQFFEEQNRLDAPMPLYWVPFLPSEEDALHAETKQELGRVVTPILRREKLANRHFLHITLAGGQLWLASLTAVEAILRQGAMGLTITSVESR</sequence>
<reference evidence="1 2" key="1">
    <citation type="submission" date="2016-10" db="EMBL/GenBank/DDBJ databases">
        <authorList>
            <person name="de Groot N.N."/>
        </authorList>
    </citation>
    <scope>NUCLEOTIDE SEQUENCE [LARGE SCALE GENOMIC DNA]</scope>
    <source>
        <strain evidence="1 2">Z108</strain>
    </source>
</reference>
<gene>
    <name evidence="1" type="ORF">SAMN04487861_10933</name>
</gene>
<evidence type="ECO:0000313" key="1">
    <source>
        <dbReference type="EMBL" id="SFH94604.1"/>
    </source>
</evidence>
<dbReference type="Proteomes" id="UP000183639">
    <property type="component" value="Unassembled WGS sequence"/>
</dbReference>
<proteinExistence type="predicted"/>
<organism evidence="1 2">
    <name type="scientific">Selenomonas ruminantium</name>
    <dbReference type="NCBI Taxonomy" id="971"/>
    <lineage>
        <taxon>Bacteria</taxon>
        <taxon>Bacillati</taxon>
        <taxon>Bacillota</taxon>
        <taxon>Negativicutes</taxon>
        <taxon>Selenomonadales</taxon>
        <taxon>Selenomonadaceae</taxon>
        <taxon>Selenomonas</taxon>
    </lineage>
</organism>
<protein>
    <submittedName>
        <fullName evidence="1">Uncharacterized protein</fullName>
    </submittedName>
</protein>
<dbReference type="OrthoDB" id="1666594at2"/>
<name>A0A1I3E6L8_SELRU</name>
<dbReference type="EMBL" id="FOQK01000009">
    <property type="protein sequence ID" value="SFH94604.1"/>
    <property type="molecule type" value="Genomic_DNA"/>
</dbReference>
<dbReference type="RefSeq" id="WP_075443014.1">
    <property type="nucleotide sequence ID" value="NZ_FOQK01000009.1"/>
</dbReference>
<accession>A0A1I3E6L8</accession>